<proteinExistence type="inferred from homology"/>
<dbReference type="NCBIfam" id="TIGR01494">
    <property type="entry name" value="ATPase_P-type"/>
    <property type="match status" value="1"/>
</dbReference>
<evidence type="ECO:0000256" key="6">
    <source>
        <dbReference type="ARBA" id="ARBA00022840"/>
    </source>
</evidence>
<dbReference type="AlphaFoldDB" id="A0A8C9FCV8"/>
<comment type="similarity">
    <text evidence="2">Belongs to the cation transport ATPase (P-type) (TC 3.A.3) family. Type IIA subfamily.</text>
</comment>
<feature type="domain" description="Cation-transporting P-type ATPase C-terminal" evidence="11">
    <location>
        <begin position="490"/>
        <end position="559"/>
    </location>
</feature>
<dbReference type="GO" id="GO:0016020">
    <property type="term" value="C:membrane"/>
    <property type="evidence" value="ECO:0007669"/>
    <property type="project" value="UniProtKB-SubCell"/>
</dbReference>
<keyword evidence="3" id="KW-0106">Calcium</keyword>
<keyword evidence="5" id="KW-0547">Nucleotide-binding</keyword>
<dbReference type="GO" id="GO:0005524">
    <property type="term" value="F:ATP binding"/>
    <property type="evidence" value="ECO:0007669"/>
    <property type="project" value="UniProtKB-KW"/>
</dbReference>
<feature type="transmembrane region" description="Helical" evidence="10">
    <location>
        <begin position="77"/>
        <end position="98"/>
    </location>
</feature>
<dbReference type="InterPro" id="IPR023298">
    <property type="entry name" value="ATPase_P-typ_TM_dom_sf"/>
</dbReference>
<evidence type="ECO:0000313" key="13">
    <source>
        <dbReference type="Proteomes" id="UP000694428"/>
    </source>
</evidence>
<evidence type="ECO:0000256" key="7">
    <source>
        <dbReference type="ARBA" id="ARBA00022967"/>
    </source>
</evidence>
<dbReference type="InterPro" id="IPR001757">
    <property type="entry name" value="P_typ_ATPase"/>
</dbReference>
<keyword evidence="4 10" id="KW-0812">Transmembrane</keyword>
<name>A0A8C9FCV8_PAVCR</name>
<evidence type="ECO:0000256" key="9">
    <source>
        <dbReference type="ARBA" id="ARBA00023136"/>
    </source>
</evidence>
<keyword evidence="13" id="KW-1185">Reference proteome</keyword>
<accession>A0A8C9FCV8</accession>
<keyword evidence="3" id="KW-0406">Ion transport</keyword>
<keyword evidence="6" id="KW-0067">ATP-binding</keyword>
<evidence type="ECO:0000256" key="8">
    <source>
        <dbReference type="ARBA" id="ARBA00022989"/>
    </source>
</evidence>
<keyword evidence="3" id="KW-0109">Calcium transport</keyword>
<dbReference type="Proteomes" id="UP000694428">
    <property type="component" value="Unplaced"/>
</dbReference>
<dbReference type="GO" id="GO:0016887">
    <property type="term" value="F:ATP hydrolysis activity"/>
    <property type="evidence" value="ECO:0007669"/>
    <property type="project" value="InterPro"/>
</dbReference>
<protein>
    <submittedName>
        <fullName evidence="12">ATPase secretory pathway Ca2+ transporting 1</fullName>
    </submittedName>
</protein>
<keyword evidence="8 10" id="KW-1133">Transmembrane helix</keyword>
<reference evidence="12" key="1">
    <citation type="submission" date="2025-08" db="UniProtKB">
        <authorList>
            <consortium name="Ensembl"/>
        </authorList>
    </citation>
    <scope>IDENTIFICATION</scope>
</reference>
<dbReference type="PRINTS" id="PR00119">
    <property type="entry name" value="CATATPASE"/>
</dbReference>
<dbReference type="FunFam" id="1.20.1110.10:FF:000106">
    <property type="entry name" value="E1-E2 ATPase, putative"/>
    <property type="match status" value="1"/>
</dbReference>
<keyword evidence="9 10" id="KW-0472">Membrane</keyword>
<dbReference type="Gene3D" id="3.40.50.1000">
    <property type="entry name" value="HAD superfamily/HAD-like"/>
    <property type="match status" value="2"/>
</dbReference>
<dbReference type="GO" id="GO:0006816">
    <property type="term" value="P:calcium ion transport"/>
    <property type="evidence" value="ECO:0007669"/>
    <property type="project" value="UniProtKB-KW"/>
</dbReference>
<reference evidence="12" key="2">
    <citation type="submission" date="2025-09" db="UniProtKB">
        <authorList>
            <consortium name="Ensembl"/>
        </authorList>
    </citation>
    <scope>IDENTIFICATION</scope>
</reference>
<dbReference type="InterPro" id="IPR006068">
    <property type="entry name" value="ATPase_P-typ_cation-transptr_C"/>
</dbReference>
<feature type="transmembrane region" description="Helical" evidence="10">
    <location>
        <begin position="466"/>
        <end position="487"/>
    </location>
</feature>
<evidence type="ECO:0000256" key="10">
    <source>
        <dbReference type="SAM" id="Phobius"/>
    </source>
</evidence>
<dbReference type="SUPFAM" id="SSF81665">
    <property type="entry name" value="Calcium ATPase, transmembrane domain M"/>
    <property type="match status" value="1"/>
</dbReference>
<dbReference type="InterPro" id="IPR023299">
    <property type="entry name" value="ATPase_P-typ_cyto_dom_N"/>
</dbReference>
<keyword evidence="3" id="KW-0813">Transport</keyword>
<dbReference type="InterPro" id="IPR023214">
    <property type="entry name" value="HAD_sf"/>
</dbReference>
<evidence type="ECO:0000256" key="5">
    <source>
        <dbReference type="ARBA" id="ARBA00022741"/>
    </source>
</evidence>
<dbReference type="SUPFAM" id="SSF81660">
    <property type="entry name" value="Metal cation-transporting ATPase, ATP-binding domain N"/>
    <property type="match status" value="1"/>
</dbReference>
<organism evidence="12 13">
    <name type="scientific">Pavo cristatus</name>
    <name type="common">Indian peafowl</name>
    <name type="synonym">Blue peafowl</name>
    <dbReference type="NCBI Taxonomy" id="9049"/>
    <lineage>
        <taxon>Eukaryota</taxon>
        <taxon>Metazoa</taxon>
        <taxon>Chordata</taxon>
        <taxon>Craniata</taxon>
        <taxon>Vertebrata</taxon>
        <taxon>Euteleostomi</taxon>
        <taxon>Archelosauria</taxon>
        <taxon>Archosauria</taxon>
        <taxon>Dinosauria</taxon>
        <taxon>Saurischia</taxon>
        <taxon>Theropoda</taxon>
        <taxon>Coelurosauria</taxon>
        <taxon>Aves</taxon>
        <taxon>Neognathae</taxon>
        <taxon>Galloanserae</taxon>
        <taxon>Galliformes</taxon>
        <taxon>Phasianidae</taxon>
        <taxon>Phasianinae</taxon>
        <taxon>Pavo</taxon>
    </lineage>
</organism>
<feature type="transmembrane region" description="Helical" evidence="10">
    <location>
        <begin position="156"/>
        <end position="185"/>
    </location>
</feature>
<dbReference type="Ensembl" id="ENSPSTT00000013074.1">
    <property type="protein sequence ID" value="ENSPSTP00000012467.1"/>
    <property type="gene ID" value="ENSPSTG00000008722.1"/>
</dbReference>
<evidence type="ECO:0000256" key="3">
    <source>
        <dbReference type="ARBA" id="ARBA00022568"/>
    </source>
</evidence>
<dbReference type="InterPro" id="IPR036412">
    <property type="entry name" value="HAD-like_sf"/>
</dbReference>
<dbReference type="Pfam" id="PF00689">
    <property type="entry name" value="Cation_ATPase_C"/>
    <property type="match status" value="1"/>
</dbReference>
<comment type="subcellular location">
    <subcellularLocation>
        <location evidence="1">Membrane</location>
        <topology evidence="1">Multi-pass membrane protein</topology>
    </subcellularLocation>
</comment>
<feature type="transmembrane region" description="Helical" evidence="10">
    <location>
        <begin position="131"/>
        <end position="150"/>
    </location>
</feature>
<sequence length="562" mass="60908">MESAYRFIINMSPSSISEWCESATTLPILCFPYVSLAEVLLNYSSVLFQFKNPLIMLLLASAVISVLMHQFDDAVSITVAILIVVTVAFVQGIVIGTGENSEFGEVFKMMQAEEAPKTPLQKSMDLLGKQLSLYSFGIIGVIMLVGWLQGKHILDMFTIGVSLAVAAIPEGLPIVVTVTLALGVMRMVKKRAIVKKLPIVETLGMTGLTQRWCYNRFGDVMLDGEVIHGYNNPSVSKIVEAGCVCNDALIRNNTLMGKPTEGALIALAMKVEVCFMKGAYEQVIRYCTSYNCKGQTLPLVQQQREQYQQEKTSMGSAGLRVLALASGPELGQMTFLGLVGIIDPPRTGVKEAVTTLIMSGVAIKMITGDSQETAVAIGMNSHLLFVFHLFSVLTSLQNNGAVVAMTGDGVNDAVALKAADIGVAMGQTGTDVCKEAADMILVDDDFQTIMSAIEEGKGIYNNIKNFVRFQLSTSIAALTLISLATLMNFPNPLNAMQILWINIIMDGPPAQSLGVEPVDKDVIQKPPRNLKDSILTKNLIVKILVSSIIIVCGTLFVFWREV</sequence>
<feature type="transmembrane region" description="Helical" evidence="10">
    <location>
        <begin position="539"/>
        <end position="559"/>
    </location>
</feature>
<evidence type="ECO:0000256" key="1">
    <source>
        <dbReference type="ARBA" id="ARBA00004141"/>
    </source>
</evidence>
<evidence type="ECO:0000256" key="2">
    <source>
        <dbReference type="ARBA" id="ARBA00005675"/>
    </source>
</evidence>
<dbReference type="SUPFAM" id="SSF56784">
    <property type="entry name" value="HAD-like"/>
    <property type="match status" value="1"/>
</dbReference>
<dbReference type="PANTHER" id="PTHR42861">
    <property type="entry name" value="CALCIUM-TRANSPORTING ATPASE"/>
    <property type="match status" value="1"/>
</dbReference>
<dbReference type="Gene3D" id="3.40.1110.10">
    <property type="entry name" value="Calcium-transporting ATPase, cytoplasmic domain N"/>
    <property type="match status" value="2"/>
</dbReference>
<feature type="transmembrane region" description="Helical" evidence="10">
    <location>
        <begin position="53"/>
        <end position="71"/>
    </location>
</feature>
<dbReference type="Gene3D" id="1.20.1110.10">
    <property type="entry name" value="Calcium-transporting ATPase, transmembrane domain"/>
    <property type="match status" value="2"/>
</dbReference>
<evidence type="ECO:0000256" key="4">
    <source>
        <dbReference type="ARBA" id="ARBA00022692"/>
    </source>
</evidence>
<evidence type="ECO:0000259" key="11">
    <source>
        <dbReference type="Pfam" id="PF00689"/>
    </source>
</evidence>
<keyword evidence="7" id="KW-1278">Translocase</keyword>
<dbReference type="Pfam" id="PF13246">
    <property type="entry name" value="Cation_ATPase"/>
    <property type="match status" value="1"/>
</dbReference>
<evidence type="ECO:0000313" key="12">
    <source>
        <dbReference type="Ensembl" id="ENSPSTP00000012467.1"/>
    </source>
</evidence>